<gene>
    <name evidence="5" type="ORF">DSTB1V02_LOCUS12565</name>
</gene>
<feature type="repeat" description="ANK" evidence="4">
    <location>
        <begin position="1174"/>
        <end position="1206"/>
    </location>
</feature>
<organism evidence="5">
    <name type="scientific">Darwinula stevensoni</name>
    <dbReference type="NCBI Taxonomy" id="69355"/>
    <lineage>
        <taxon>Eukaryota</taxon>
        <taxon>Metazoa</taxon>
        <taxon>Ecdysozoa</taxon>
        <taxon>Arthropoda</taxon>
        <taxon>Crustacea</taxon>
        <taxon>Oligostraca</taxon>
        <taxon>Ostracoda</taxon>
        <taxon>Podocopa</taxon>
        <taxon>Podocopida</taxon>
        <taxon>Darwinulocopina</taxon>
        <taxon>Darwinuloidea</taxon>
        <taxon>Darwinulidae</taxon>
        <taxon>Darwinula</taxon>
    </lineage>
</organism>
<keyword evidence="6" id="KW-1185">Reference proteome</keyword>
<feature type="repeat" description="ANK" evidence="4">
    <location>
        <begin position="1316"/>
        <end position="1348"/>
    </location>
</feature>
<feature type="repeat" description="ANK" evidence="4">
    <location>
        <begin position="1240"/>
        <end position="1273"/>
    </location>
</feature>
<evidence type="ECO:0000313" key="6">
    <source>
        <dbReference type="Proteomes" id="UP000677054"/>
    </source>
</evidence>
<dbReference type="EMBL" id="CAJPEV010004879">
    <property type="protein sequence ID" value="CAG0902443.1"/>
    <property type="molecule type" value="Genomic_DNA"/>
</dbReference>
<evidence type="ECO:0000313" key="5">
    <source>
        <dbReference type="EMBL" id="CAD7252812.1"/>
    </source>
</evidence>
<dbReference type="Gene3D" id="1.25.40.20">
    <property type="entry name" value="Ankyrin repeat-containing domain"/>
    <property type="match status" value="8"/>
</dbReference>
<proteinExistence type="predicted"/>
<dbReference type="GO" id="GO:0016787">
    <property type="term" value="F:hydrolase activity"/>
    <property type="evidence" value="ECO:0007669"/>
    <property type="project" value="UniProtKB-KW"/>
</dbReference>
<feature type="repeat" description="ANK" evidence="4">
    <location>
        <begin position="1384"/>
        <end position="1416"/>
    </location>
</feature>
<dbReference type="PROSITE" id="PS00136">
    <property type="entry name" value="SUBTILASE_ASP"/>
    <property type="match status" value="1"/>
</dbReference>
<name>A0A7R9AEU9_9CRUS</name>
<dbReference type="EMBL" id="LR904396">
    <property type="protein sequence ID" value="CAD7252812.1"/>
    <property type="molecule type" value="Genomic_DNA"/>
</dbReference>
<dbReference type="InterPro" id="IPR002110">
    <property type="entry name" value="Ankyrin_rpt"/>
</dbReference>
<feature type="repeat" description="ANK" evidence="4">
    <location>
        <begin position="1000"/>
        <end position="1032"/>
    </location>
</feature>
<feature type="repeat" description="ANK" evidence="4">
    <location>
        <begin position="1459"/>
        <end position="1491"/>
    </location>
</feature>
<keyword evidence="2" id="KW-0378">Hydrolase</keyword>
<dbReference type="PRINTS" id="PR01415">
    <property type="entry name" value="ANKYRIN"/>
</dbReference>
<dbReference type="SMART" id="SM00248">
    <property type="entry name" value="ANK"/>
    <property type="match status" value="25"/>
</dbReference>
<feature type="repeat" description="ANK" evidence="4">
    <location>
        <begin position="1349"/>
        <end position="1381"/>
    </location>
</feature>
<feature type="repeat" description="ANK" evidence="4">
    <location>
        <begin position="966"/>
        <end position="999"/>
    </location>
</feature>
<keyword evidence="3 4" id="KW-0040">ANK repeat</keyword>
<dbReference type="Pfam" id="PF12796">
    <property type="entry name" value="Ank_2"/>
    <property type="match status" value="8"/>
</dbReference>
<reference evidence="5" key="1">
    <citation type="submission" date="2020-11" db="EMBL/GenBank/DDBJ databases">
        <authorList>
            <person name="Tran Van P."/>
        </authorList>
    </citation>
    <scope>NUCLEOTIDE SEQUENCE</scope>
</reference>
<dbReference type="InterPro" id="IPR023827">
    <property type="entry name" value="Peptidase_S8_Asp-AS"/>
</dbReference>
<evidence type="ECO:0000256" key="3">
    <source>
        <dbReference type="ARBA" id="ARBA00023043"/>
    </source>
</evidence>
<dbReference type="PROSITE" id="PS50088">
    <property type="entry name" value="ANK_REPEAT"/>
    <property type="match status" value="17"/>
</dbReference>
<feature type="repeat" description="ANK" evidence="4">
    <location>
        <begin position="928"/>
        <end position="949"/>
    </location>
</feature>
<feature type="repeat" description="ANK" evidence="4">
    <location>
        <begin position="1099"/>
        <end position="1131"/>
    </location>
</feature>
<feature type="repeat" description="ANK" evidence="4">
    <location>
        <begin position="894"/>
        <end position="918"/>
    </location>
</feature>
<dbReference type="OrthoDB" id="20872at2759"/>
<evidence type="ECO:0000256" key="4">
    <source>
        <dbReference type="PROSITE-ProRule" id="PRU00023"/>
    </source>
</evidence>
<feature type="repeat" description="ANK" evidence="4">
    <location>
        <begin position="792"/>
        <end position="813"/>
    </location>
</feature>
<keyword evidence="1" id="KW-0677">Repeat</keyword>
<evidence type="ECO:0000256" key="1">
    <source>
        <dbReference type="ARBA" id="ARBA00022737"/>
    </source>
</evidence>
<accession>A0A7R9AEU9</accession>
<feature type="repeat" description="ANK" evidence="4">
    <location>
        <begin position="726"/>
        <end position="758"/>
    </location>
</feature>
<dbReference type="PROSITE" id="PS50297">
    <property type="entry name" value="ANK_REP_REGION"/>
    <property type="match status" value="14"/>
</dbReference>
<dbReference type="SUPFAM" id="SSF48403">
    <property type="entry name" value="Ankyrin repeat"/>
    <property type="match status" value="3"/>
</dbReference>
<feature type="repeat" description="ANK" evidence="4">
    <location>
        <begin position="1492"/>
        <end position="1524"/>
    </location>
</feature>
<dbReference type="PANTHER" id="PTHR24198:SF165">
    <property type="entry name" value="ANKYRIN REPEAT-CONTAINING PROTEIN-RELATED"/>
    <property type="match status" value="1"/>
</dbReference>
<evidence type="ECO:0000256" key="2">
    <source>
        <dbReference type="ARBA" id="ARBA00022801"/>
    </source>
</evidence>
<protein>
    <submittedName>
        <fullName evidence="5">Uncharacterized protein</fullName>
    </submittedName>
</protein>
<dbReference type="Pfam" id="PF00023">
    <property type="entry name" value="Ank"/>
    <property type="match status" value="2"/>
</dbReference>
<dbReference type="Proteomes" id="UP000677054">
    <property type="component" value="Unassembled WGS sequence"/>
</dbReference>
<dbReference type="PANTHER" id="PTHR24198">
    <property type="entry name" value="ANKYRIN REPEAT AND PROTEIN KINASE DOMAIN-CONTAINING PROTEIN"/>
    <property type="match status" value="1"/>
</dbReference>
<dbReference type="InterPro" id="IPR036770">
    <property type="entry name" value="Ankyrin_rpt-contain_sf"/>
</dbReference>
<feature type="repeat" description="ANK" evidence="4">
    <location>
        <begin position="759"/>
        <end position="791"/>
    </location>
</feature>
<feature type="repeat" description="ANK" evidence="4">
    <location>
        <begin position="1207"/>
        <end position="1239"/>
    </location>
</feature>
<feature type="repeat" description="ANK" evidence="4">
    <location>
        <begin position="1525"/>
        <end position="1557"/>
    </location>
</feature>
<sequence length="1586" mass="172110">MNIFIKIHYLAGAGIGSAGGPIGAGVGAVLGGIFGLIKLAAGEDGCDESNDFAKELNGVQNKLEDVSKKIDDVGNNVQIGRKENKINHRITQDLVQVSRGENQINFEINRGLINQGRVENSINFAINRGLIQQGRQENLVNFARTQGLVNQGRVENQINFQKTQGLINQGRVENFMNFKETQGLINQGRHENLMNFALTQGLVNQGRAENQVNFAITRSLINRGREENQINFRVTQGLINQGRTENLINFGITQDLINQGRWENLMNFKAIQGSVAQLRDDTLKGFSFLSKQADRNLEAITIARLEVMQGFNGAYKLLDRNFDATNAGRVENLKNFEITKNLINRIGDAVIRNQAQAMAERMLFYTSTVNLIRESTNETISAIDDAKQKILRSIEKSRVEPILSKLTTFLAYFNGELEGIKSSNMKQILAKFQEPNGLLFYLTESRTPRAVNSLHSLLSDIINQGLAIPKSSEDELALITLDALFTGTQTYVSVLAFLMEAYSFLADHYYQEMDVKQFHSHITLINVRYNDFKRSLNDGIIDQVADILLRVERTGFVDGDTLFSKRRQNLEALREGIISFDATLKDLQTEPAKLQRKPEFPPFKDNVHGPWKPGRAVSYAIQYEFNNVLSKIGEFTEEFILAEGMANPLIHVPSAPARVTSRLVFRKFDDENPEYVGEIGGNKPTSFRDIDKDLFNAAGSLNEALAAVEVRKLLDSGANISATFEDEMTALHKASAAGNSRIVEIIIKAGADLNAPDLQGHKPIHHAAEAGYVETVRMLLSLGADANSKTGDDLTPLHIAALYGNGDVLQYLLTLKDINANAITKDTFTAIHLSVMAGHISATGILADNDGVNVNAPDSNFFSPLHHAVATENKEILKLLLPNARINANAKTSDDLTALHLAAISGNKDIVDMLLTQGNVNIWTQSVGGYTALHMAAANGHSQIVQSLLGTLSTQSPNLINSLSAEKWTPLHLAIAFKHDRAITQLLLHSNVDIKVKAEGGLTPLHLAAGTDQPQVVSKLILLGANLEEQSDLGLRAIHYAAWYGRKNAASVLLRQADINAKTQFALTPLHLAVIGNHISIVEQLTARPNLQIHSAAENGVTALHFAAVGGKDAILVHLLQHGAEVNAKDRFGKTALDMAIENEQKSTSNLLKLHGGKSSICLQIGDSNAKNKEGFTLLQVAAQKGDLGRVLELVSCGAKVDALSSIGSNALHEAAYFGRSDVVAALIDSGIDANAKKTDGWAAIHLSCLASDPVPTLRILLRKGVDVNSVTDDGKTALDIAIEERNSRAEAFLRSQGAKTAICVHPETLDLRDDEGLTKLHRAARDGRTTDVKNLISCGANVHVLSHIGSTALHEAAYYGRDEVIVELLKAGAKINQRKETVNGWAAIHLASLNGHWNTVNLLLKSGADINLTTLDRQTAIDVAVNNGQEKITSLLKQHGGRAFDCIGLNNLNEKDSNGWTSLHYAVHEGNGEKVKVLLKCGASQNIFSSIGSLPIHEAAFGGYEGIVRELLSAGVDPNVPKKDGATALHLAAVEGKASVIKALLEKGANANIKSPGGLTPLDYAIGNGHNDAANVLRSYGGIHG</sequence>